<dbReference type="Pfam" id="PF11650">
    <property type="entry name" value="P22_Tail-4"/>
    <property type="match status" value="1"/>
</dbReference>
<dbReference type="RefSeq" id="WP_260531933.1">
    <property type="nucleotide sequence ID" value="NZ_CP104216.1"/>
</dbReference>
<sequence length="164" mass="18322">MATKLELVEAAYGEIALAGYVFDLTPEEKQTALMRLERMAAFFDAKGIRIGYNLLGRSADLNDDAGIPMWAEQPFYTILARRLASTIGKQLHPETISASEDGWRTLCMVTSQEIPQMQMPRHMPIGTGNRRNVKNQTFFAPVDRLQTTGDAFLEPSGDPWPDSN</sequence>
<gene>
    <name evidence="1" type="ORF">NYZ96_35080</name>
</gene>
<dbReference type="AlphaFoldDB" id="A0AB38U5S7"/>
<protein>
    <submittedName>
        <fullName evidence="1">Packaged DNA stabilization gp4 family protein</fullName>
    </submittedName>
</protein>
<dbReference type="InterPro" id="IPR038258">
    <property type="entry name" value="Gp4_sf"/>
</dbReference>
<geneLocation type="plasmid" evidence="1 2">
    <name>unnamed1</name>
</geneLocation>
<keyword evidence="1" id="KW-0614">Plasmid</keyword>
<accession>A0AB38U5S7</accession>
<evidence type="ECO:0000313" key="2">
    <source>
        <dbReference type="Proteomes" id="UP001059745"/>
    </source>
</evidence>
<organism evidence="1 2">
    <name type="scientific">Burkholderia gladioli</name>
    <name type="common">Pseudomonas marginata</name>
    <name type="synonym">Phytomonas marginata</name>
    <dbReference type="NCBI Taxonomy" id="28095"/>
    <lineage>
        <taxon>Bacteria</taxon>
        <taxon>Pseudomonadati</taxon>
        <taxon>Pseudomonadota</taxon>
        <taxon>Betaproteobacteria</taxon>
        <taxon>Burkholderiales</taxon>
        <taxon>Burkholderiaceae</taxon>
        <taxon>Burkholderia</taxon>
    </lineage>
</organism>
<reference evidence="1" key="1">
    <citation type="submission" date="2022-09" db="EMBL/GenBank/DDBJ databases">
        <title>Genomic of Burkholderia gladioli.</title>
        <authorList>
            <person name="Wu H."/>
        </authorList>
    </citation>
    <scope>NUCLEOTIDE SEQUENCE</scope>
    <source>
        <strain evidence="1">ZN-S4</strain>
        <plasmid evidence="1">unnamed1</plasmid>
    </source>
</reference>
<dbReference type="EMBL" id="CP104216">
    <property type="protein sequence ID" value="UWX75369.1"/>
    <property type="molecule type" value="Genomic_DNA"/>
</dbReference>
<evidence type="ECO:0000313" key="1">
    <source>
        <dbReference type="EMBL" id="UWX75369.1"/>
    </source>
</evidence>
<dbReference type="InterPro" id="IPR020362">
    <property type="entry name" value="Tail_accessory_Gp4"/>
</dbReference>
<name>A0AB38U5S7_BURGA</name>
<proteinExistence type="predicted"/>
<dbReference type="Proteomes" id="UP001059745">
    <property type="component" value="Plasmid unnamed1"/>
</dbReference>
<dbReference type="Gene3D" id="1.10.3230.20">
    <property type="entry name" value="P22 tail accessory factor (Gp4)"/>
    <property type="match status" value="1"/>
</dbReference>